<name>A0ABP6P284_9ACTN</name>
<dbReference type="Gene3D" id="3.40.50.1820">
    <property type="entry name" value="alpha/beta hydrolase"/>
    <property type="match status" value="1"/>
</dbReference>
<dbReference type="PANTHER" id="PTHR37017:SF11">
    <property type="entry name" value="ESTERASE_LIPASE_THIOESTERASE DOMAIN-CONTAINING PROTEIN"/>
    <property type="match status" value="1"/>
</dbReference>
<evidence type="ECO:0000313" key="3">
    <source>
        <dbReference type="Proteomes" id="UP001499924"/>
    </source>
</evidence>
<gene>
    <name evidence="2" type="ORF">GCM10010531_14110</name>
</gene>
<accession>A0ABP6P284</accession>
<dbReference type="Proteomes" id="UP001499924">
    <property type="component" value="Unassembled WGS sequence"/>
</dbReference>
<organism evidence="2 3">
    <name type="scientific">Blastococcus jejuensis</name>
    <dbReference type="NCBI Taxonomy" id="351224"/>
    <lineage>
        <taxon>Bacteria</taxon>
        <taxon>Bacillati</taxon>
        <taxon>Actinomycetota</taxon>
        <taxon>Actinomycetes</taxon>
        <taxon>Geodermatophilales</taxon>
        <taxon>Geodermatophilaceae</taxon>
        <taxon>Blastococcus</taxon>
    </lineage>
</organism>
<dbReference type="EMBL" id="BAAAVV010000002">
    <property type="protein sequence ID" value="GAA3163292.1"/>
    <property type="molecule type" value="Genomic_DNA"/>
</dbReference>
<dbReference type="InterPro" id="IPR000073">
    <property type="entry name" value="AB_hydrolase_1"/>
</dbReference>
<feature type="domain" description="AB hydrolase-1" evidence="1">
    <location>
        <begin position="5"/>
        <end position="235"/>
    </location>
</feature>
<keyword evidence="3" id="KW-1185">Reference proteome</keyword>
<dbReference type="InterPro" id="IPR052897">
    <property type="entry name" value="Sec-Metab_Biosynth_Hydrolase"/>
</dbReference>
<sequence length="249" mass="26610">MSEDFVLVHGAWHGGWAWQPVASRLRAAGHRVSAPTSPGLDVNDDPRGVTLADCVDALVDHVERSDRTGVTLVGHSWGGYVVAGAAPRLASRVQRIVFWSAFVPEAGRSLYDEVPPEYQGLFDSLAQTSGDNTVTLPLEVFQQGFMGDAAPETAAVVHSVLRPQPYRTFTDEPVDGVAYRDLGIPLEYVLSSEDVALPPGEFAWAPRFPERCGATPSSVPGSHESMFTRPAELADGLLRACGQAGSSPA</sequence>
<dbReference type="GO" id="GO:0016787">
    <property type="term" value="F:hydrolase activity"/>
    <property type="evidence" value="ECO:0007669"/>
    <property type="project" value="UniProtKB-KW"/>
</dbReference>
<evidence type="ECO:0000313" key="2">
    <source>
        <dbReference type="EMBL" id="GAA3163292.1"/>
    </source>
</evidence>
<dbReference type="RefSeq" id="WP_344688008.1">
    <property type="nucleotide sequence ID" value="NZ_BAAAVV010000002.1"/>
</dbReference>
<reference evidence="3" key="1">
    <citation type="journal article" date="2019" name="Int. J. Syst. Evol. Microbiol.">
        <title>The Global Catalogue of Microorganisms (GCM) 10K type strain sequencing project: providing services to taxonomists for standard genome sequencing and annotation.</title>
        <authorList>
            <consortium name="The Broad Institute Genomics Platform"/>
            <consortium name="The Broad Institute Genome Sequencing Center for Infectious Disease"/>
            <person name="Wu L."/>
            <person name="Ma J."/>
        </authorList>
    </citation>
    <scope>NUCLEOTIDE SEQUENCE [LARGE SCALE GENOMIC DNA]</scope>
    <source>
        <strain evidence="3">JCM 15614</strain>
    </source>
</reference>
<dbReference type="InterPro" id="IPR029058">
    <property type="entry name" value="AB_hydrolase_fold"/>
</dbReference>
<protein>
    <submittedName>
        <fullName evidence="2">Alpha/beta hydrolase</fullName>
    </submittedName>
</protein>
<dbReference type="PANTHER" id="PTHR37017">
    <property type="entry name" value="AB HYDROLASE-1 DOMAIN-CONTAINING PROTEIN-RELATED"/>
    <property type="match status" value="1"/>
</dbReference>
<dbReference type="Pfam" id="PF12697">
    <property type="entry name" value="Abhydrolase_6"/>
    <property type="match status" value="1"/>
</dbReference>
<evidence type="ECO:0000259" key="1">
    <source>
        <dbReference type="Pfam" id="PF12697"/>
    </source>
</evidence>
<comment type="caution">
    <text evidence="2">The sequence shown here is derived from an EMBL/GenBank/DDBJ whole genome shotgun (WGS) entry which is preliminary data.</text>
</comment>
<dbReference type="SUPFAM" id="SSF53474">
    <property type="entry name" value="alpha/beta-Hydrolases"/>
    <property type="match status" value="1"/>
</dbReference>
<keyword evidence="2" id="KW-0378">Hydrolase</keyword>
<proteinExistence type="predicted"/>